<evidence type="ECO:0000313" key="2">
    <source>
        <dbReference type="EMBL" id="OAQ81590.1"/>
    </source>
</evidence>
<protein>
    <submittedName>
        <fullName evidence="2">Uncharacterized protein</fullName>
    </submittedName>
</protein>
<dbReference type="Proteomes" id="UP000078240">
    <property type="component" value="Unassembled WGS sequence"/>
</dbReference>
<dbReference type="AlphaFoldDB" id="A0A179GWC1"/>
<sequence>MTEDDLRYRKPRQQRGSPEDSVNHAGTTALLCWRSRLLGWCPEAASVHVSHPNKGNSVIQRFRGGEVLPCRPAAPVPRTPAVAVDPHAVLIDALKLAPAADLCAIPSRGMCRVRPRPCSGPRLLGALGAGAPYARLSLRHSTCPHGPSGRRQWPSPESKRRRGVMIPISARWIEMPAASSGRKPARHEPRVG</sequence>
<dbReference type="EMBL" id="LSBH01000003">
    <property type="protein sequence ID" value="OAQ81590.1"/>
    <property type="molecule type" value="Genomic_DNA"/>
</dbReference>
<feature type="region of interest" description="Disordered" evidence="1">
    <location>
        <begin position="142"/>
        <end position="161"/>
    </location>
</feature>
<reference evidence="2 3" key="1">
    <citation type="submission" date="2016-01" db="EMBL/GenBank/DDBJ databases">
        <title>Biosynthesis of antibiotic leucinostatins and their inhibition on Phytophthora in bio-control Purpureocillium lilacinum.</title>
        <authorList>
            <person name="Wang G."/>
            <person name="Liu Z."/>
            <person name="Lin R."/>
            <person name="Li E."/>
            <person name="Mao Z."/>
            <person name="Ling J."/>
            <person name="Yin W."/>
            <person name="Xie B."/>
        </authorList>
    </citation>
    <scope>NUCLEOTIDE SEQUENCE [LARGE SCALE GENOMIC DNA]</scope>
    <source>
        <strain evidence="2">PLBJ-1</strain>
    </source>
</reference>
<accession>A0A179GWC1</accession>
<comment type="caution">
    <text evidence="2">The sequence shown here is derived from an EMBL/GenBank/DDBJ whole genome shotgun (WGS) entry which is preliminary data.</text>
</comment>
<feature type="region of interest" description="Disordered" evidence="1">
    <location>
        <begin position="1"/>
        <end position="23"/>
    </location>
</feature>
<proteinExistence type="predicted"/>
<name>A0A179GWC1_PURLI</name>
<evidence type="ECO:0000256" key="1">
    <source>
        <dbReference type="SAM" id="MobiDB-lite"/>
    </source>
</evidence>
<evidence type="ECO:0000313" key="3">
    <source>
        <dbReference type="Proteomes" id="UP000078240"/>
    </source>
</evidence>
<gene>
    <name evidence="2" type="ORF">VFPBJ_04174</name>
</gene>
<organism evidence="2 3">
    <name type="scientific">Purpureocillium lilacinum</name>
    <name type="common">Paecilomyces lilacinus</name>
    <dbReference type="NCBI Taxonomy" id="33203"/>
    <lineage>
        <taxon>Eukaryota</taxon>
        <taxon>Fungi</taxon>
        <taxon>Dikarya</taxon>
        <taxon>Ascomycota</taxon>
        <taxon>Pezizomycotina</taxon>
        <taxon>Sordariomycetes</taxon>
        <taxon>Hypocreomycetidae</taxon>
        <taxon>Hypocreales</taxon>
        <taxon>Ophiocordycipitaceae</taxon>
        <taxon>Purpureocillium</taxon>
    </lineage>
</organism>